<sequence>MLDLGWVELAVVGVIALLVVGPKDLPKVLRTLGQWARRLRGLAREFQGHVDDMIRESDLDDLRDGVNTVRGRNLGRTLNKMVDPDGSVTRDLDEIDRRARQTGPAAPSGGRGGGGRGTVLDHGTDDPTGPADAPGPHAPGTPNPKSKAED</sequence>
<comment type="caution">
    <text evidence="12">The sequence shown here is derived from an EMBL/GenBank/DDBJ whole genome shotgun (WGS) entry which is preliminary data.</text>
</comment>
<dbReference type="Gene3D" id="1.20.5.3310">
    <property type="match status" value="1"/>
</dbReference>
<evidence type="ECO:0000256" key="6">
    <source>
        <dbReference type="ARBA" id="ARBA00022989"/>
    </source>
</evidence>
<keyword evidence="3 9" id="KW-1003">Cell membrane</keyword>
<dbReference type="NCBIfam" id="TIGR01410">
    <property type="entry name" value="tatB"/>
    <property type="match status" value="1"/>
</dbReference>
<keyword evidence="5 9" id="KW-0653">Protein transport</keyword>
<dbReference type="InterPro" id="IPR003369">
    <property type="entry name" value="TatA/B/E"/>
</dbReference>
<protein>
    <recommendedName>
        <fullName evidence="9">Sec-independent protein translocase protein TatB</fullName>
    </recommendedName>
</protein>
<keyword evidence="13" id="KW-1185">Reference proteome</keyword>
<feature type="transmembrane region" description="Helical" evidence="11">
    <location>
        <begin position="6"/>
        <end position="22"/>
    </location>
</feature>
<dbReference type="Pfam" id="PF02416">
    <property type="entry name" value="TatA_B_E"/>
    <property type="match status" value="1"/>
</dbReference>
<comment type="function">
    <text evidence="9">Part of the twin-arginine translocation (Tat) system that transports large folded proteins containing a characteristic twin-arginine motif in their signal peptide across membranes. Together with TatC, TatB is part of a receptor directly interacting with Tat signal peptides. TatB may form an oligomeric binding site that transiently accommodates folded Tat precursor proteins before their translocation.</text>
</comment>
<evidence type="ECO:0000256" key="3">
    <source>
        <dbReference type="ARBA" id="ARBA00022475"/>
    </source>
</evidence>
<keyword evidence="6 9" id="KW-1133">Transmembrane helix</keyword>
<dbReference type="HAMAP" id="MF_00237">
    <property type="entry name" value="TatB"/>
    <property type="match status" value="1"/>
</dbReference>
<evidence type="ECO:0000256" key="5">
    <source>
        <dbReference type="ARBA" id="ARBA00022927"/>
    </source>
</evidence>
<dbReference type="Proteomes" id="UP000554286">
    <property type="component" value="Unassembled WGS sequence"/>
</dbReference>
<comment type="similarity">
    <text evidence="9">Belongs to the TatB family.</text>
</comment>
<dbReference type="RefSeq" id="WP_184042366.1">
    <property type="nucleotide sequence ID" value="NZ_JACIGK010000002.1"/>
</dbReference>
<dbReference type="EMBL" id="JACIGK010000002">
    <property type="protein sequence ID" value="MBB4264727.1"/>
    <property type="molecule type" value="Genomic_DNA"/>
</dbReference>
<evidence type="ECO:0000256" key="10">
    <source>
        <dbReference type="SAM" id="MobiDB-lite"/>
    </source>
</evidence>
<organism evidence="12 13">
    <name type="scientific">Roseospira visakhapatnamensis</name>
    <dbReference type="NCBI Taxonomy" id="390880"/>
    <lineage>
        <taxon>Bacteria</taxon>
        <taxon>Pseudomonadati</taxon>
        <taxon>Pseudomonadota</taxon>
        <taxon>Alphaproteobacteria</taxon>
        <taxon>Rhodospirillales</taxon>
        <taxon>Rhodospirillaceae</taxon>
        <taxon>Roseospira</taxon>
    </lineage>
</organism>
<evidence type="ECO:0000313" key="12">
    <source>
        <dbReference type="EMBL" id="MBB4264727.1"/>
    </source>
</evidence>
<feature type="region of interest" description="Disordered" evidence="10">
    <location>
        <begin position="77"/>
        <end position="150"/>
    </location>
</feature>
<keyword evidence="8 9" id="KW-0472">Membrane</keyword>
<dbReference type="PANTHER" id="PTHR33162">
    <property type="entry name" value="SEC-INDEPENDENT PROTEIN TRANSLOCASE PROTEIN TATA, CHLOROPLASTIC"/>
    <property type="match status" value="1"/>
</dbReference>
<comment type="subcellular location">
    <subcellularLocation>
        <location evidence="9">Cell membrane</location>
        <topology evidence="9">Single-pass membrane protein</topology>
    </subcellularLocation>
    <subcellularLocation>
        <location evidence="1">Membrane</location>
        <topology evidence="1">Single-pass membrane protein</topology>
    </subcellularLocation>
</comment>
<name>A0A7W6RA70_9PROT</name>
<evidence type="ECO:0000256" key="4">
    <source>
        <dbReference type="ARBA" id="ARBA00022692"/>
    </source>
</evidence>
<feature type="compositionally biased region" description="Basic and acidic residues" evidence="10">
    <location>
        <begin position="88"/>
        <end position="99"/>
    </location>
</feature>
<dbReference type="PANTHER" id="PTHR33162:SF1">
    <property type="entry name" value="SEC-INDEPENDENT PROTEIN TRANSLOCASE PROTEIN TATA, CHLOROPLASTIC"/>
    <property type="match status" value="1"/>
</dbReference>
<keyword evidence="4 9" id="KW-0812">Transmembrane</keyword>
<dbReference type="GO" id="GO:0033281">
    <property type="term" value="C:TAT protein transport complex"/>
    <property type="evidence" value="ECO:0007669"/>
    <property type="project" value="UniProtKB-UniRule"/>
</dbReference>
<evidence type="ECO:0000256" key="7">
    <source>
        <dbReference type="ARBA" id="ARBA00023010"/>
    </source>
</evidence>
<dbReference type="PRINTS" id="PR01506">
    <property type="entry name" value="TATBPROTEIN"/>
</dbReference>
<dbReference type="AlphaFoldDB" id="A0A7W6RA70"/>
<keyword evidence="2 9" id="KW-0813">Transport</keyword>
<comment type="subunit">
    <text evidence="9">The Tat system comprises two distinct complexes: a TatABC complex, containing multiple copies of TatA, TatB and TatC subunits, and a separate TatA complex, containing only TatA subunits. Substrates initially bind to the TatABC complex, which probably triggers association of the separate TatA complex to form the active translocon.</text>
</comment>
<reference evidence="12 13" key="1">
    <citation type="submission" date="2020-08" db="EMBL/GenBank/DDBJ databases">
        <title>Genome sequencing of Purple Non-Sulfur Bacteria from various extreme environments.</title>
        <authorList>
            <person name="Mayer M."/>
        </authorList>
    </citation>
    <scope>NUCLEOTIDE SEQUENCE [LARGE SCALE GENOMIC DNA]</scope>
    <source>
        <strain evidence="12 13">JA131</strain>
    </source>
</reference>
<dbReference type="GO" id="GO:0008320">
    <property type="term" value="F:protein transmembrane transporter activity"/>
    <property type="evidence" value="ECO:0007669"/>
    <property type="project" value="UniProtKB-UniRule"/>
</dbReference>
<evidence type="ECO:0000256" key="11">
    <source>
        <dbReference type="SAM" id="Phobius"/>
    </source>
</evidence>
<dbReference type="GO" id="GO:0043953">
    <property type="term" value="P:protein transport by the Tat complex"/>
    <property type="evidence" value="ECO:0007669"/>
    <property type="project" value="UniProtKB-UniRule"/>
</dbReference>
<evidence type="ECO:0000256" key="8">
    <source>
        <dbReference type="ARBA" id="ARBA00023136"/>
    </source>
</evidence>
<evidence type="ECO:0000256" key="2">
    <source>
        <dbReference type="ARBA" id="ARBA00022448"/>
    </source>
</evidence>
<gene>
    <name evidence="9" type="primary">tatB</name>
    <name evidence="12" type="ORF">GGD89_000334</name>
</gene>
<proteinExistence type="inferred from homology"/>
<evidence type="ECO:0000313" key="13">
    <source>
        <dbReference type="Proteomes" id="UP000554286"/>
    </source>
</evidence>
<accession>A0A7W6RA70</accession>
<evidence type="ECO:0000256" key="1">
    <source>
        <dbReference type="ARBA" id="ARBA00004167"/>
    </source>
</evidence>
<feature type="compositionally biased region" description="Low complexity" evidence="10">
    <location>
        <begin position="126"/>
        <end position="135"/>
    </location>
</feature>
<evidence type="ECO:0000256" key="9">
    <source>
        <dbReference type="HAMAP-Rule" id="MF_00237"/>
    </source>
</evidence>
<keyword evidence="7 9" id="KW-0811">Translocation</keyword>
<dbReference type="InterPro" id="IPR018448">
    <property type="entry name" value="TatB"/>
</dbReference>